<proteinExistence type="predicted"/>
<name>A0A7S9SWS2_9CAUD</name>
<sequence length="130" mass="15524">MEIKVGDLVIHELAPNYYKLVVIDHIDPVKNVTIVRVLMEGTKQECEQIKKNITMQTKVHIFKGVRITQYVYYNNELQCWRFRSSNNTKWHTINNSQASKMFNLWSGRYGRYTVVTVNNFKEREREYSCL</sequence>
<dbReference type="GeneID" id="77951603"/>
<organism evidence="1 2">
    <name type="scientific">Providencia phage PSTCR7</name>
    <dbReference type="NCBI Taxonomy" id="2783549"/>
    <lineage>
        <taxon>Viruses</taxon>
        <taxon>Duplodnaviria</taxon>
        <taxon>Heunggongvirae</taxon>
        <taxon>Uroviricota</taxon>
        <taxon>Caudoviricetes</taxon>
        <taxon>Craquatrovirus</taxon>
        <taxon>Craquatrovirus PSTCR7</taxon>
    </lineage>
</organism>
<evidence type="ECO:0000313" key="1">
    <source>
        <dbReference type="EMBL" id="QPI18493.1"/>
    </source>
</evidence>
<protein>
    <submittedName>
        <fullName evidence="1">Uncharacterized protein</fullName>
    </submittedName>
</protein>
<dbReference type="Proteomes" id="UP000594422">
    <property type="component" value="Segment"/>
</dbReference>
<dbReference type="RefSeq" id="YP_010675280.1">
    <property type="nucleotide sequence ID" value="NC_071001.1"/>
</dbReference>
<accession>A0A7S9SWS2</accession>
<keyword evidence="2" id="KW-1185">Reference proteome</keyword>
<dbReference type="EMBL" id="MW057861">
    <property type="protein sequence ID" value="QPI18493.1"/>
    <property type="molecule type" value="Genomic_DNA"/>
</dbReference>
<reference evidence="1 2" key="1">
    <citation type="submission" date="2020-10" db="EMBL/GenBank/DDBJ databases">
        <title>Novel bacteriophages targeting Providencia spp. as potential agents for phage therapy.</title>
        <authorList>
            <person name="Rakov C."/>
            <person name="Alkalay-Oren S."/>
            <person name="Coppenhagen-Glazer S."/>
            <person name="Hazan R."/>
        </authorList>
    </citation>
    <scope>NUCLEOTIDE SEQUENCE [LARGE SCALE GENOMIC DNA]</scope>
</reference>
<evidence type="ECO:0000313" key="2">
    <source>
        <dbReference type="Proteomes" id="UP000594422"/>
    </source>
</evidence>
<dbReference type="KEGG" id="vg:77951603"/>